<keyword evidence="5" id="KW-1185">Reference proteome</keyword>
<accession>A0ABU2XI89</accession>
<dbReference type="InterPro" id="IPR001647">
    <property type="entry name" value="HTH_TetR"/>
</dbReference>
<feature type="domain" description="HTH tetR-type" evidence="3">
    <location>
        <begin position="12"/>
        <end position="72"/>
    </location>
</feature>
<evidence type="ECO:0000313" key="4">
    <source>
        <dbReference type="EMBL" id="MDT0545649.1"/>
    </source>
</evidence>
<keyword evidence="1 2" id="KW-0238">DNA-binding</keyword>
<comment type="caution">
    <text evidence="4">The sequence shown here is derived from an EMBL/GenBank/DDBJ whole genome shotgun (WGS) entry which is preliminary data.</text>
</comment>
<gene>
    <name evidence="4" type="ORF">RND15_23475</name>
</gene>
<dbReference type="PANTHER" id="PTHR30055:SF209">
    <property type="entry name" value="POSSIBLE TRANSCRIPTIONAL REGULATORY PROTEIN (PROBABLY TETR-FAMILY)"/>
    <property type="match status" value="1"/>
</dbReference>
<dbReference type="InterPro" id="IPR050109">
    <property type="entry name" value="HTH-type_TetR-like_transc_reg"/>
</dbReference>
<dbReference type="InterPro" id="IPR036271">
    <property type="entry name" value="Tet_transcr_reg_TetR-rel_C_sf"/>
</dbReference>
<evidence type="ECO:0000256" key="2">
    <source>
        <dbReference type="PROSITE-ProRule" id="PRU00335"/>
    </source>
</evidence>
<protein>
    <submittedName>
        <fullName evidence="4">TetR/AcrR family transcriptional regulator</fullName>
    </submittedName>
</protein>
<dbReference type="Pfam" id="PF00440">
    <property type="entry name" value="TetR_N"/>
    <property type="match status" value="1"/>
</dbReference>
<dbReference type="RefSeq" id="WP_311726206.1">
    <property type="nucleotide sequence ID" value="NZ_JAVRFD010000011.1"/>
</dbReference>
<evidence type="ECO:0000259" key="3">
    <source>
        <dbReference type="PROSITE" id="PS50977"/>
    </source>
</evidence>
<feature type="DNA-binding region" description="H-T-H motif" evidence="2">
    <location>
        <begin position="35"/>
        <end position="54"/>
    </location>
</feature>
<dbReference type="SUPFAM" id="SSF48498">
    <property type="entry name" value="Tetracyclin repressor-like, C-terminal domain"/>
    <property type="match status" value="1"/>
</dbReference>
<dbReference type="Gene3D" id="1.10.357.10">
    <property type="entry name" value="Tetracycline Repressor, domain 2"/>
    <property type="match status" value="1"/>
</dbReference>
<organism evidence="4 5">
    <name type="scientific">Streptomyces lonegramiae</name>
    <dbReference type="NCBI Taxonomy" id="3075524"/>
    <lineage>
        <taxon>Bacteria</taxon>
        <taxon>Bacillati</taxon>
        <taxon>Actinomycetota</taxon>
        <taxon>Actinomycetes</taxon>
        <taxon>Kitasatosporales</taxon>
        <taxon>Streptomycetaceae</taxon>
        <taxon>Streptomyces</taxon>
    </lineage>
</organism>
<dbReference type="Proteomes" id="UP001180754">
    <property type="component" value="Unassembled WGS sequence"/>
</dbReference>
<dbReference type="PANTHER" id="PTHR30055">
    <property type="entry name" value="HTH-TYPE TRANSCRIPTIONAL REGULATOR RUTR"/>
    <property type="match status" value="1"/>
</dbReference>
<dbReference type="SUPFAM" id="SSF46689">
    <property type="entry name" value="Homeodomain-like"/>
    <property type="match status" value="1"/>
</dbReference>
<reference evidence="4" key="1">
    <citation type="submission" date="2024-05" db="EMBL/GenBank/DDBJ databases">
        <title>30 novel species of actinomycetes from the DSMZ collection.</title>
        <authorList>
            <person name="Nouioui I."/>
        </authorList>
    </citation>
    <scope>NUCLEOTIDE SEQUENCE</scope>
    <source>
        <strain evidence="4">DSM 41529</strain>
    </source>
</reference>
<name>A0ABU2XI89_9ACTN</name>
<dbReference type="InterPro" id="IPR009057">
    <property type="entry name" value="Homeodomain-like_sf"/>
</dbReference>
<proteinExistence type="predicted"/>
<evidence type="ECO:0000313" key="5">
    <source>
        <dbReference type="Proteomes" id="UP001180754"/>
    </source>
</evidence>
<sequence>MTGGRRERADAVRNRRAILCATEELLARYRPEQISMEQVAATAGVGKGTVFHRFGNRMGLMRALMEERALTLGESVAGGPPPLGPGAPPRERLLAFLTAMVDVVTRNKGLIAALDHAMATAPKPAAEDSPATAQDAHPVYTAWHRHISALITEERPDLDAELLTHILLSALHSDPILALLRQGDGQRLTACLHTLATAALDAPPRP</sequence>
<dbReference type="PROSITE" id="PS50977">
    <property type="entry name" value="HTH_TETR_2"/>
    <property type="match status" value="1"/>
</dbReference>
<dbReference type="EMBL" id="JAVRFD010000011">
    <property type="protein sequence ID" value="MDT0545649.1"/>
    <property type="molecule type" value="Genomic_DNA"/>
</dbReference>
<evidence type="ECO:0000256" key="1">
    <source>
        <dbReference type="ARBA" id="ARBA00023125"/>
    </source>
</evidence>